<dbReference type="OrthoDB" id="9803470at2"/>
<dbReference type="EMBL" id="CP001712">
    <property type="protein sequence ID" value="EAR16343.1"/>
    <property type="molecule type" value="Genomic_DNA"/>
</dbReference>
<keyword evidence="4" id="KW-0238">DNA-binding</keyword>
<keyword evidence="2" id="KW-0805">Transcription regulation</keyword>
<dbReference type="Proteomes" id="UP000009049">
    <property type="component" value="Chromosome"/>
</dbReference>
<evidence type="ECO:0000256" key="1">
    <source>
        <dbReference type="ARBA" id="ARBA00010641"/>
    </source>
</evidence>
<dbReference type="CDD" id="cd06171">
    <property type="entry name" value="Sigma70_r4"/>
    <property type="match status" value="1"/>
</dbReference>
<evidence type="ECO:0000259" key="7">
    <source>
        <dbReference type="Pfam" id="PF08281"/>
    </source>
</evidence>
<dbReference type="GO" id="GO:0006352">
    <property type="term" value="P:DNA-templated transcription initiation"/>
    <property type="evidence" value="ECO:0007669"/>
    <property type="project" value="InterPro"/>
</dbReference>
<comment type="similarity">
    <text evidence="1">Belongs to the sigma-70 factor family. ECF subfamily.</text>
</comment>
<dbReference type="STRING" id="313596.RB2501_05575"/>
<keyword evidence="9" id="KW-1185">Reference proteome</keyword>
<dbReference type="InterPro" id="IPR036388">
    <property type="entry name" value="WH-like_DNA-bd_sf"/>
</dbReference>
<evidence type="ECO:0000256" key="2">
    <source>
        <dbReference type="ARBA" id="ARBA00023015"/>
    </source>
</evidence>
<feature type="domain" description="RNA polymerase sigma-70 region 2" evidence="6">
    <location>
        <begin position="19"/>
        <end position="82"/>
    </location>
</feature>
<dbReference type="InterPro" id="IPR014284">
    <property type="entry name" value="RNA_pol_sigma-70_dom"/>
</dbReference>
<protein>
    <submittedName>
        <fullName evidence="8">Sigma-24 (FecI)</fullName>
    </submittedName>
</protein>
<dbReference type="InterPro" id="IPR013249">
    <property type="entry name" value="RNA_pol_sigma70_r4_t2"/>
</dbReference>
<dbReference type="NCBIfam" id="TIGR02937">
    <property type="entry name" value="sigma70-ECF"/>
    <property type="match status" value="1"/>
</dbReference>
<name>A4CHD5_ROBBH</name>
<keyword evidence="5" id="KW-0804">Transcription</keyword>
<dbReference type="InterPro" id="IPR007627">
    <property type="entry name" value="RNA_pol_sigma70_r2"/>
</dbReference>
<dbReference type="PANTHER" id="PTHR43133:SF8">
    <property type="entry name" value="RNA POLYMERASE SIGMA FACTOR HI_1459-RELATED"/>
    <property type="match status" value="1"/>
</dbReference>
<dbReference type="Pfam" id="PF08281">
    <property type="entry name" value="Sigma70_r4_2"/>
    <property type="match status" value="1"/>
</dbReference>
<feature type="domain" description="RNA polymerase sigma factor 70 region 4 type 2" evidence="7">
    <location>
        <begin position="122"/>
        <end position="166"/>
    </location>
</feature>
<evidence type="ECO:0000313" key="9">
    <source>
        <dbReference type="Proteomes" id="UP000009049"/>
    </source>
</evidence>
<dbReference type="InterPro" id="IPR013324">
    <property type="entry name" value="RNA_pol_sigma_r3/r4-like"/>
</dbReference>
<dbReference type="Gene3D" id="1.10.1740.10">
    <property type="match status" value="1"/>
</dbReference>
<dbReference type="HOGENOM" id="CLU_047691_12_0_10"/>
<dbReference type="SUPFAM" id="SSF88946">
    <property type="entry name" value="Sigma2 domain of RNA polymerase sigma factors"/>
    <property type="match status" value="1"/>
</dbReference>
<dbReference type="KEGG" id="rbi:RB2501_05575"/>
<keyword evidence="3" id="KW-0731">Sigma factor</keyword>
<gene>
    <name evidence="8" type="ordered locus">RB2501_05575</name>
</gene>
<sequence length="190" mass="22407">MAPAKDNYNNLNRFFRDEYESLSGYVRSRIDDTAERDAEDIIQDVALRLFSRADDLSQINNIAGFVYRAVRNRIIDVMRTRKGKQSDNERLEERWSEFAERFYGESAERYPESTMRQLKVGIENLKPNYREVILAVDFEGYSYREYSEMTGISPGTLMSRRHRALSILQKNFMSEKAVKIITRDIKTVYK</sequence>
<dbReference type="GO" id="GO:0016987">
    <property type="term" value="F:sigma factor activity"/>
    <property type="evidence" value="ECO:0007669"/>
    <property type="project" value="UniProtKB-KW"/>
</dbReference>
<dbReference type="Gene3D" id="1.10.10.10">
    <property type="entry name" value="Winged helix-like DNA-binding domain superfamily/Winged helix DNA-binding domain"/>
    <property type="match status" value="1"/>
</dbReference>
<evidence type="ECO:0000256" key="5">
    <source>
        <dbReference type="ARBA" id="ARBA00023163"/>
    </source>
</evidence>
<accession>A4CHD5</accession>
<dbReference type="AlphaFoldDB" id="A4CHD5"/>
<dbReference type="InterPro" id="IPR013325">
    <property type="entry name" value="RNA_pol_sigma_r2"/>
</dbReference>
<reference evidence="8 9" key="1">
    <citation type="journal article" date="2009" name="J. Bacteriol.">
        <title>Complete genome sequence of Robiginitalea biformata HTCC2501.</title>
        <authorList>
            <person name="Oh H.M."/>
            <person name="Giovannoni S.J."/>
            <person name="Lee K."/>
            <person name="Ferriera S."/>
            <person name="Johnson J."/>
            <person name="Cho J.C."/>
        </authorList>
    </citation>
    <scope>NUCLEOTIDE SEQUENCE [LARGE SCALE GENOMIC DNA]</scope>
    <source>
        <strain evidence="9">ATCC BAA-864 / HTCC2501 / KCTC 12146</strain>
    </source>
</reference>
<proteinExistence type="inferred from homology"/>
<dbReference type="SUPFAM" id="SSF88659">
    <property type="entry name" value="Sigma3 and sigma4 domains of RNA polymerase sigma factors"/>
    <property type="match status" value="1"/>
</dbReference>
<evidence type="ECO:0000259" key="6">
    <source>
        <dbReference type="Pfam" id="PF04542"/>
    </source>
</evidence>
<evidence type="ECO:0000256" key="4">
    <source>
        <dbReference type="ARBA" id="ARBA00023125"/>
    </source>
</evidence>
<organism evidence="8 9">
    <name type="scientific">Robiginitalea biformata (strain ATCC BAA-864 / DSM 15991 / KCTC 12146 / HTCC2501)</name>
    <dbReference type="NCBI Taxonomy" id="313596"/>
    <lineage>
        <taxon>Bacteria</taxon>
        <taxon>Pseudomonadati</taxon>
        <taxon>Bacteroidota</taxon>
        <taxon>Flavobacteriia</taxon>
        <taxon>Flavobacteriales</taxon>
        <taxon>Flavobacteriaceae</taxon>
        <taxon>Robiginitalea</taxon>
    </lineage>
</organism>
<evidence type="ECO:0000313" key="8">
    <source>
        <dbReference type="EMBL" id="EAR16343.1"/>
    </source>
</evidence>
<dbReference type="eggNOG" id="COG1595">
    <property type="taxonomic scope" value="Bacteria"/>
</dbReference>
<dbReference type="Pfam" id="PF04542">
    <property type="entry name" value="Sigma70_r2"/>
    <property type="match status" value="1"/>
</dbReference>
<dbReference type="InterPro" id="IPR039425">
    <property type="entry name" value="RNA_pol_sigma-70-like"/>
</dbReference>
<dbReference type="RefSeq" id="WP_015753100.1">
    <property type="nucleotide sequence ID" value="NC_013222.1"/>
</dbReference>
<evidence type="ECO:0000256" key="3">
    <source>
        <dbReference type="ARBA" id="ARBA00023082"/>
    </source>
</evidence>
<dbReference type="PANTHER" id="PTHR43133">
    <property type="entry name" value="RNA POLYMERASE ECF-TYPE SIGMA FACTO"/>
    <property type="match status" value="1"/>
</dbReference>
<dbReference type="GO" id="GO:0003677">
    <property type="term" value="F:DNA binding"/>
    <property type="evidence" value="ECO:0007669"/>
    <property type="project" value="UniProtKB-KW"/>
</dbReference>